<organism evidence="9 10">
    <name type="scientific">Clostridium lentum</name>
    <dbReference type="NCBI Taxonomy" id="2763037"/>
    <lineage>
        <taxon>Bacteria</taxon>
        <taxon>Bacillati</taxon>
        <taxon>Bacillota</taxon>
        <taxon>Clostridia</taxon>
        <taxon>Eubacteriales</taxon>
        <taxon>Clostridiaceae</taxon>
        <taxon>Clostridium</taxon>
    </lineage>
</organism>
<comment type="caution">
    <text evidence="9">The sequence shown here is derived from an EMBL/GenBank/DDBJ whole genome shotgun (WGS) entry which is preliminary data.</text>
</comment>
<dbReference type="InterPro" id="IPR020930">
    <property type="entry name" value="Ribosomal_uL5_bac-type"/>
</dbReference>
<comment type="subunit">
    <text evidence="5">Part of the 50S ribosomal subunit; part of the 5S rRNA/L5/L18/L25 subcomplex. Contacts the 5S rRNA. Binds to the 5S rRNA independently of L5 and L18.</text>
</comment>
<proteinExistence type="inferred from homology"/>
<feature type="region of interest" description="Disordered" evidence="6">
    <location>
        <begin position="177"/>
        <end position="202"/>
    </location>
</feature>
<evidence type="ECO:0000313" key="10">
    <source>
        <dbReference type="Proteomes" id="UP000662088"/>
    </source>
</evidence>
<keyword evidence="2 5" id="KW-0694">RNA-binding</keyword>
<keyword evidence="1 5" id="KW-0699">rRNA-binding</keyword>
<dbReference type="RefSeq" id="WP_186835251.1">
    <property type="nucleotide sequence ID" value="NZ_JACOOQ010000014.1"/>
</dbReference>
<dbReference type="Gene3D" id="2.170.120.20">
    <property type="entry name" value="Ribosomal protein L25, beta domain"/>
    <property type="match status" value="1"/>
</dbReference>
<keyword evidence="10" id="KW-1185">Reference proteome</keyword>
<dbReference type="CDD" id="cd00495">
    <property type="entry name" value="Ribosomal_L25_TL5_CTC"/>
    <property type="match status" value="1"/>
</dbReference>
<dbReference type="InterPro" id="IPR011035">
    <property type="entry name" value="Ribosomal_bL25/Gln-tRNA_synth"/>
</dbReference>
<dbReference type="GO" id="GO:0008097">
    <property type="term" value="F:5S rRNA binding"/>
    <property type="evidence" value="ECO:0007669"/>
    <property type="project" value="InterPro"/>
</dbReference>
<sequence length="202" mass="22539">MESVVFNVSERNEKGKKVRMHGEVPAVLYGSHLDNTVSIKITRKDMYKLLTLAKSSILSLNLNGHIENCVVKELQTDPFGKVIHIDFQDIKKNEKIKMKIPVVFDGQSALEGRQLLLEVLISEVELYGEASKLPENIKCHVGKLNFGDKILVKDLVIPEGMRLDAVEDAIVATIGDNSAVDTDDTENQETKEPELIGKKEDL</sequence>
<reference evidence="9" key="1">
    <citation type="submission" date="2020-08" db="EMBL/GenBank/DDBJ databases">
        <title>Genome public.</title>
        <authorList>
            <person name="Liu C."/>
            <person name="Sun Q."/>
        </authorList>
    </citation>
    <scope>NUCLEOTIDE SEQUENCE</scope>
    <source>
        <strain evidence="9">NSJ-42</strain>
    </source>
</reference>
<dbReference type="GO" id="GO:0022625">
    <property type="term" value="C:cytosolic large ribosomal subunit"/>
    <property type="evidence" value="ECO:0007669"/>
    <property type="project" value="TreeGrafter"/>
</dbReference>
<comment type="function">
    <text evidence="5">This is one of the proteins that binds to the 5S RNA in the ribosome where it forms part of the central protuberance.</text>
</comment>
<keyword evidence="4 5" id="KW-0687">Ribonucleoprotein</keyword>
<feature type="domain" description="Large ribosomal subunit protein bL25 L25" evidence="7">
    <location>
        <begin position="9"/>
        <end position="87"/>
    </location>
</feature>
<feature type="compositionally biased region" description="Basic and acidic residues" evidence="6">
    <location>
        <begin position="188"/>
        <end position="202"/>
    </location>
</feature>
<dbReference type="Pfam" id="PF01386">
    <property type="entry name" value="Ribosomal_L25p"/>
    <property type="match status" value="1"/>
</dbReference>
<evidence type="ECO:0000256" key="6">
    <source>
        <dbReference type="SAM" id="MobiDB-lite"/>
    </source>
</evidence>
<dbReference type="PANTHER" id="PTHR33284:SF1">
    <property type="entry name" value="RIBOSOMAL PROTEIN L25_GLN-TRNA SYNTHETASE, ANTI-CODON-BINDING DOMAIN-CONTAINING PROTEIN"/>
    <property type="match status" value="1"/>
</dbReference>
<dbReference type="InterPro" id="IPR029751">
    <property type="entry name" value="Ribosomal_L25_dom"/>
</dbReference>
<accession>A0A8I0DNK6</accession>
<name>A0A8I0DNK6_9CLOT</name>
<dbReference type="InterPro" id="IPR037121">
    <property type="entry name" value="Ribosomal_bL25_C"/>
</dbReference>
<dbReference type="Gene3D" id="2.40.240.10">
    <property type="entry name" value="Ribosomal Protein L25, Chain P"/>
    <property type="match status" value="1"/>
</dbReference>
<feature type="domain" description="Large ribosomal subunit protein bL25 beta" evidence="8">
    <location>
        <begin position="95"/>
        <end position="174"/>
    </location>
</feature>
<dbReference type="Proteomes" id="UP000662088">
    <property type="component" value="Unassembled WGS sequence"/>
</dbReference>
<dbReference type="InterPro" id="IPR020057">
    <property type="entry name" value="Ribosomal_bL25_b-dom"/>
</dbReference>
<gene>
    <name evidence="5" type="primary">rplY</name>
    <name evidence="5" type="synonym">ctc</name>
    <name evidence="9" type="ORF">H8R92_08860</name>
</gene>
<dbReference type="InterPro" id="IPR001021">
    <property type="entry name" value="Ribosomal_bL25_long"/>
</dbReference>
<evidence type="ECO:0000259" key="7">
    <source>
        <dbReference type="Pfam" id="PF01386"/>
    </source>
</evidence>
<dbReference type="Pfam" id="PF14693">
    <property type="entry name" value="Ribosomal_TL5_C"/>
    <property type="match status" value="1"/>
</dbReference>
<dbReference type="PANTHER" id="PTHR33284">
    <property type="entry name" value="RIBOSOMAL PROTEIN L25/GLN-TRNA SYNTHETASE, ANTI-CODON-BINDING DOMAIN-CONTAINING PROTEIN"/>
    <property type="match status" value="1"/>
</dbReference>
<keyword evidence="3 5" id="KW-0689">Ribosomal protein</keyword>
<evidence type="ECO:0000256" key="4">
    <source>
        <dbReference type="ARBA" id="ARBA00023274"/>
    </source>
</evidence>
<evidence type="ECO:0000256" key="5">
    <source>
        <dbReference type="HAMAP-Rule" id="MF_01334"/>
    </source>
</evidence>
<dbReference type="InterPro" id="IPR020056">
    <property type="entry name" value="Rbsml_bL25/Gln-tRNA_synth_N"/>
</dbReference>
<comment type="similarity">
    <text evidence="5">Belongs to the bacterial ribosomal protein bL25 family. CTC subfamily.</text>
</comment>
<evidence type="ECO:0000256" key="1">
    <source>
        <dbReference type="ARBA" id="ARBA00022730"/>
    </source>
</evidence>
<dbReference type="SUPFAM" id="SSF50715">
    <property type="entry name" value="Ribosomal protein L25-like"/>
    <property type="match status" value="1"/>
</dbReference>
<dbReference type="NCBIfam" id="TIGR00731">
    <property type="entry name" value="bL25_bact_ctc"/>
    <property type="match status" value="1"/>
</dbReference>
<evidence type="ECO:0000313" key="9">
    <source>
        <dbReference type="EMBL" id="MBC5640524.1"/>
    </source>
</evidence>
<evidence type="ECO:0000259" key="8">
    <source>
        <dbReference type="Pfam" id="PF14693"/>
    </source>
</evidence>
<dbReference type="HAMAP" id="MF_01334">
    <property type="entry name" value="Ribosomal_bL25_CTC"/>
    <property type="match status" value="1"/>
</dbReference>
<dbReference type="GO" id="GO:0003735">
    <property type="term" value="F:structural constituent of ribosome"/>
    <property type="evidence" value="ECO:0007669"/>
    <property type="project" value="InterPro"/>
</dbReference>
<evidence type="ECO:0000256" key="2">
    <source>
        <dbReference type="ARBA" id="ARBA00022884"/>
    </source>
</evidence>
<evidence type="ECO:0000256" key="3">
    <source>
        <dbReference type="ARBA" id="ARBA00022980"/>
    </source>
</evidence>
<protein>
    <recommendedName>
        <fullName evidence="5">Large ribosomal subunit protein bL25</fullName>
    </recommendedName>
    <alternativeName>
        <fullName evidence="5">General stress protein CTC</fullName>
    </alternativeName>
</protein>
<dbReference type="AlphaFoldDB" id="A0A8I0DNK6"/>
<dbReference type="GO" id="GO:0006412">
    <property type="term" value="P:translation"/>
    <property type="evidence" value="ECO:0007669"/>
    <property type="project" value="UniProtKB-UniRule"/>
</dbReference>
<dbReference type="EMBL" id="JACOOQ010000014">
    <property type="protein sequence ID" value="MBC5640524.1"/>
    <property type="molecule type" value="Genomic_DNA"/>
</dbReference>